<organism evidence="1 2">
    <name type="scientific">Coemansia helicoidea</name>
    <dbReference type="NCBI Taxonomy" id="1286919"/>
    <lineage>
        <taxon>Eukaryota</taxon>
        <taxon>Fungi</taxon>
        <taxon>Fungi incertae sedis</taxon>
        <taxon>Zoopagomycota</taxon>
        <taxon>Kickxellomycotina</taxon>
        <taxon>Kickxellomycetes</taxon>
        <taxon>Kickxellales</taxon>
        <taxon>Kickxellaceae</taxon>
        <taxon>Coemansia</taxon>
    </lineage>
</organism>
<name>A0ACC1L7P3_9FUNG</name>
<feature type="non-terminal residue" evidence="1">
    <location>
        <position position="1"/>
    </location>
</feature>
<dbReference type="Proteomes" id="UP001140087">
    <property type="component" value="Unassembled WGS sequence"/>
</dbReference>
<evidence type="ECO:0000313" key="1">
    <source>
        <dbReference type="EMBL" id="KAJ2802862.1"/>
    </source>
</evidence>
<reference evidence="1" key="1">
    <citation type="submission" date="2022-07" db="EMBL/GenBank/DDBJ databases">
        <title>Phylogenomic reconstructions and comparative analyses of Kickxellomycotina fungi.</title>
        <authorList>
            <person name="Reynolds N.K."/>
            <person name="Stajich J.E."/>
            <person name="Barry K."/>
            <person name="Grigoriev I.V."/>
            <person name="Crous P."/>
            <person name="Smith M.E."/>
        </authorList>
    </citation>
    <scope>NUCLEOTIDE SEQUENCE</scope>
    <source>
        <strain evidence="1">BCRC 34780</strain>
    </source>
</reference>
<protein>
    <submittedName>
        <fullName evidence="1">Uncharacterized protein</fullName>
    </submittedName>
</protein>
<accession>A0ACC1L7P3</accession>
<feature type="non-terminal residue" evidence="1">
    <location>
        <position position="123"/>
    </location>
</feature>
<evidence type="ECO:0000313" key="2">
    <source>
        <dbReference type="Proteomes" id="UP001140087"/>
    </source>
</evidence>
<dbReference type="EMBL" id="JANBUN010000556">
    <property type="protein sequence ID" value="KAJ2802862.1"/>
    <property type="molecule type" value="Genomic_DNA"/>
</dbReference>
<proteinExistence type="predicted"/>
<comment type="caution">
    <text evidence="1">The sequence shown here is derived from an EMBL/GenBank/DDBJ whole genome shotgun (WGS) entry which is preliminary data.</text>
</comment>
<gene>
    <name evidence="1" type="ORF">H4R21_002252</name>
</gene>
<sequence>PGHGSVHRQAPPDARRQRRQLQPDPAVAIADCAADPPLAVGDVPAAGDEVEPAAPHGAGVAGRRQPAHARGAAAHGQVAQLGRCTPRGRRRRRPGQPGEPVLPRPGHPRHVAAPHAAAAAAGV</sequence>
<keyword evidence="2" id="KW-1185">Reference proteome</keyword>